<dbReference type="EMBL" id="KV407457">
    <property type="protein sequence ID" value="KZF23709.1"/>
    <property type="molecule type" value="Genomic_DNA"/>
</dbReference>
<evidence type="ECO:0000256" key="4">
    <source>
        <dbReference type="ARBA" id="ARBA00023242"/>
    </source>
</evidence>
<sequence>MSSQALHIALLRPPILHILRAAGFHTTRPSVLDTVVDLAARYLILLSSTTASHAFNNHNDFAPDITDVRMAMQDLGLFQPEMGVVDEEWHGDEDLRGIDAFLEWAKGDVNREIRRIAGLVGETGQPDMDSLEEREDYLTALKKKHSKTGEESRYQGTALGKFADDRPIKIEGGQAETIQAWQDLARERARTEAAASLKSRSKSNKSGNSADSQMDVDESSLSSPGGMLTSRSESISASNGATAKTAQHSDDDTMQE</sequence>
<keyword evidence="3" id="KW-0804">Transcription</keyword>
<dbReference type="OrthoDB" id="5402929at2759"/>
<dbReference type="AlphaFoldDB" id="A0A165HLU0"/>
<dbReference type="CDD" id="cd00076">
    <property type="entry name" value="HFD_SF"/>
    <property type="match status" value="1"/>
</dbReference>
<evidence type="ECO:0000313" key="8">
    <source>
        <dbReference type="Proteomes" id="UP000076632"/>
    </source>
</evidence>
<evidence type="ECO:0000256" key="2">
    <source>
        <dbReference type="ARBA" id="ARBA00023015"/>
    </source>
</evidence>
<dbReference type="Pfam" id="PF07524">
    <property type="entry name" value="Bromo_TP"/>
    <property type="match status" value="1"/>
</dbReference>
<reference evidence="7 8" key="1">
    <citation type="journal article" date="2016" name="Fungal Biol.">
        <title>The genome of Xylona heveae provides a window into fungal endophytism.</title>
        <authorList>
            <person name="Gazis R."/>
            <person name="Kuo A."/>
            <person name="Riley R."/>
            <person name="LaButti K."/>
            <person name="Lipzen A."/>
            <person name="Lin J."/>
            <person name="Amirebrahimi M."/>
            <person name="Hesse C.N."/>
            <person name="Spatafora J.W."/>
            <person name="Henrissat B."/>
            <person name="Hainaut M."/>
            <person name="Grigoriev I.V."/>
            <person name="Hibbett D.S."/>
        </authorList>
    </citation>
    <scope>NUCLEOTIDE SEQUENCE [LARGE SCALE GENOMIC DNA]</scope>
    <source>
        <strain evidence="7 8">TC161</strain>
    </source>
</reference>
<feature type="compositionally biased region" description="Basic and acidic residues" evidence="5">
    <location>
        <begin position="247"/>
        <end position="256"/>
    </location>
</feature>
<feature type="compositionally biased region" description="Polar residues" evidence="5">
    <location>
        <begin position="219"/>
        <end position="246"/>
    </location>
</feature>
<dbReference type="InterPro" id="IPR009072">
    <property type="entry name" value="Histone-fold"/>
</dbReference>
<dbReference type="GO" id="GO:0046982">
    <property type="term" value="F:protein heterodimerization activity"/>
    <property type="evidence" value="ECO:0007669"/>
    <property type="project" value="InterPro"/>
</dbReference>
<dbReference type="STRING" id="1328760.A0A165HLU0"/>
<dbReference type="SMART" id="SM00576">
    <property type="entry name" value="BTP"/>
    <property type="match status" value="1"/>
</dbReference>
<evidence type="ECO:0000256" key="1">
    <source>
        <dbReference type="ARBA" id="ARBA00004123"/>
    </source>
</evidence>
<accession>A0A165HLU0</accession>
<feature type="domain" description="Bromodomain associated" evidence="6">
    <location>
        <begin position="4"/>
        <end position="81"/>
    </location>
</feature>
<dbReference type="RefSeq" id="XP_018189264.1">
    <property type="nucleotide sequence ID" value="XM_018331023.1"/>
</dbReference>
<name>A0A165HLU0_XYLHT</name>
<dbReference type="InterPro" id="IPR006565">
    <property type="entry name" value="BTP"/>
</dbReference>
<gene>
    <name evidence="7" type="ORF">L228DRAFT_238238</name>
</gene>
<dbReference type="InParanoid" id="A0A165HLU0"/>
<evidence type="ECO:0000313" key="7">
    <source>
        <dbReference type="EMBL" id="KZF23709.1"/>
    </source>
</evidence>
<organism evidence="7 8">
    <name type="scientific">Xylona heveae (strain CBS 132557 / TC161)</name>
    <dbReference type="NCBI Taxonomy" id="1328760"/>
    <lineage>
        <taxon>Eukaryota</taxon>
        <taxon>Fungi</taxon>
        <taxon>Dikarya</taxon>
        <taxon>Ascomycota</taxon>
        <taxon>Pezizomycotina</taxon>
        <taxon>Xylonomycetes</taxon>
        <taxon>Xylonales</taxon>
        <taxon>Xylonaceae</taxon>
        <taxon>Xylona</taxon>
    </lineage>
</organism>
<dbReference type="GeneID" id="28896160"/>
<proteinExistence type="predicted"/>
<keyword evidence="4" id="KW-0539">Nucleus</keyword>
<feature type="region of interest" description="Disordered" evidence="5">
    <location>
        <begin position="192"/>
        <end position="256"/>
    </location>
</feature>
<dbReference type="Gene3D" id="1.10.20.10">
    <property type="entry name" value="Histone, subunit A"/>
    <property type="match status" value="1"/>
</dbReference>
<dbReference type="OMA" id="EWEEDWQ"/>
<keyword evidence="8" id="KW-1185">Reference proteome</keyword>
<dbReference type="Proteomes" id="UP000076632">
    <property type="component" value="Unassembled WGS sequence"/>
</dbReference>
<evidence type="ECO:0000256" key="5">
    <source>
        <dbReference type="SAM" id="MobiDB-lite"/>
    </source>
</evidence>
<evidence type="ECO:0000256" key="3">
    <source>
        <dbReference type="ARBA" id="ARBA00023163"/>
    </source>
</evidence>
<evidence type="ECO:0000259" key="6">
    <source>
        <dbReference type="SMART" id="SM00576"/>
    </source>
</evidence>
<comment type="subcellular location">
    <subcellularLocation>
        <location evidence="1">Nucleus</location>
    </subcellularLocation>
</comment>
<dbReference type="GO" id="GO:0005634">
    <property type="term" value="C:nucleus"/>
    <property type="evidence" value="ECO:0007669"/>
    <property type="project" value="UniProtKB-SubCell"/>
</dbReference>
<keyword evidence="2" id="KW-0805">Transcription regulation</keyword>
<feature type="compositionally biased region" description="Low complexity" evidence="5">
    <location>
        <begin position="192"/>
        <end position="210"/>
    </location>
</feature>
<protein>
    <recommendedName>
        <fullName evidence="6">Bromodomain associated domain-containing protein</fullName>
    </recommendedName>
</protein>